<dbReference type="PANTHER" id="PTHR11066:SF34">
    <property type="entry name" value="ACYL-COENZYME A THIOESTERASE 8"/>
    <property type="match status" value="1"/>
</dbReference>
<dbReference type="Gene3D" id="2.40.160.210">
    <property type="entry name" value="Acyl-CoA thioesterase, double hotdog domain"/>
    <property type="match status" value="1"/>
</dbReference>
<dbReference type="GO" id="GO:0006637">
    <property type="term" value="P:acyl-CoA metabolic process"/>
    <property type="evidence" value="ECO:0007669"/>
    <property type="project" value="InterPro"/>
</dbReference>
<protein>
    <submittedName>
        <fullName evidence="1 3">Uncharacterized protein</fullName>
    </submittedName>
</protein>
<dbReference type="InterPro" id="IPR042171">
    <property type="entry name" value="Acyl-CoA_hotdog"/>
</dbReference>
<dbReference type="WBParaSite" id="GPUH_0002566401-mRNA-1">
    <property type="protein sequence ID" value="GPUH_0002566401-mRNA-1"/>
    <property type="gene ID" value="GPUH_0002566401"/>
</dbReference>
<dbReference type="GO" id="GO:0009062">
    <property type="term" value="P:fatty acid catabolic process"/>
    <property type="evidence" value="ECO:0007669"/>
    <property type="project" value="TreeGrafter"/>
</dbReference>
<organism evidence="3">
    <name type="scientific">Gongylonema pulchrum</name>
    <dbReference type="NCBI Taxonomy" id="637853"/>
    <lineage>
        <taxon>Eukaryota</taxon>
        <taxon>Metazoa</taxon>
        <taxon>Ecdysozoa</taxon>
        <taxon>Nematoda</taxon>
        <taxon>Chromadorea</taxon>
        <taxon>Rhabditida</taxon>
        <taxon>Spirurina</taxon>
        <taxon>Spiruromorpha</taxon>
        <taxon>Spiruroidea</taxon>
        <taxon>Gongylonematidae</taxon>
        <taxon>Gongylonema</taxon>
    </lineage>
</organism>
<evidence type="ECO:0000313" key="3">
    <source>
        <dbReference type="WBParaSite" id="GPUH_0002566401-mRNA-1"/>
    </source>
</evidence>
<dbReference type="AlphaFoldDB" id="A0A183EXE3"/>
<evidence type="ECO:0000313" key="2">
    <source>
        <dbReference type="Proteomes" id="UP000271098"/>
    </source>
</evidence>
<dbReference type="PANTHER" id="PTHR11066">
    <property type="entry name" value="ACYL-COA THIOESTERASE"/>
    <property type="match status" value="1"/>
</dbReference>
<dbReference type="GO" id="GO:0005782">
    <property type="term" value="C:peroxisomal matrix"/>
    <property type="evidence" value="ECO:0007669"/>
    <property type="project" value="TreeGrafter"/>
</dbReference>
<sequence length="124" mass="13970">MFADVSVAGPLPLIYHLKDIQTREDLCTREVNVFQNGTLTIKSQISFHEVCRESIAHQCHMPVTPMPEFCTPVSDAIKQLLENSDEETLSISPEIHEFASTILSNPINELFDTYLCISQCENAE</sequence>
<dbReference type="GO" id="GO:0047617">
    <property type="term" value="F:fatty acyl-CoA hydrolase activity"/>
    <property type="evidence" value="ECO:0007669"/>
    <property type="project" value="InterPro"/>
</dbReference>
<dbReference type="Proteomes" id="UP000271098">
    <property type="component" value="Unassembled WGS sequence"/>
</dbReference>
<proteinExistence type="predicted"/>
<dbReference type="OrthoDB" id="68328at2759"/>
<reference evidence="1 2" key="2">
    <citation type="submission" date="2018-11" db="EMBL/GenBank/DDBJ databases">
        <authorList>
            <consortium name="Pathogen Informatics"/>
        </authorList>
    </citation>
    <scope>NUCLEOTIDE SEQUENCE [LARGE SCALE GENOMIC DNA]</scope>
</reference>
<name>A0A183EXE3_9BILA</name>
<dbReference type="InterPro" id="IPR003703">
    <property type="entry name" value="Acyl_CoA_thio"/>
</dbReference>
<gene>
    <name evidence="1" type="ORF">GPUH_LOCUS25634</name>
</gene>
<dbReference type="EMBL" id="UYRT01106054">
    <property type="protein sequence ID" value="VDN44450.1"/>
    <property type="molecule type" value="Genomic_DNA"/>
</dbReference>
<accession>A0A183EXE3</accession>
<reference evidence="3" key="1">
    <citation type="submission" date="2016-06" db="UniProtKB">
        <authorList>
            <consortium name="WormBaseParasite"/>
        </authorList>
    </citation>
    <scope>IDENTIFICATION</scope>
</reference>
<keyword evidence="2" id="KW-1185">Reference proteome</keyword>
<evidence type="ECO:0000313" key="1">
    <source>
        <dbReference type="EMBL" id="VDN44450.1"/>
    </source>
</evidence>